<evidence type="ECO:0000313" key="4">
    <source>
        <dbReference type="Proteomes" id="UP000241890"/>
    </source>
</evidence>
<gene>
    <name evidence="3" type="ORF">FCC1311_006162</name>
</gene>
<dbReference type="GO" id="GO:0008526">
    <property type="term" value="F:phosphatidylinositol transfer activity"/>
    <property type="evidence" value="ECO:0007669"/>
    <property type="project" value="TreeGrafter"/>
</dbReference>
<dbReference type="InParanoid" id="A0A2R5G3R4"/>
<feature type="region of interest" description="Disordered" evidence="1">
    <location>
        <begin position="12"/>
        <end position="83"/>
    </location>
</feature>
<evidence type="ECO:0000259" key="2">
    <source>
        <dbReference type="PROSITE" id="PS50191"/>
    </source>
</evidence>
<dbReference type="EMBL" id="BEYU01000005">
    <property type="protein sequence ID" value="GBG24398.1"/>
    <property type="molecule type" value="Genomic_DNA"/>
</dbReference>
<protein>
    <submittedName>
        <fullName evidence="3">Protein real-time</fullName>
    </submittedName>
</protein>
<dbReference type="InterPro" id="IPR001251">
    <property type="entry name" value="CRAL-TRIO_dom"/>
</dbReference>
<evidence type="ECO:0000313" key="3">
    <source>
        <dbReference type="EMBL" id="GBG24398.1"/>
    </source>
</evidence>
<organism evidence="3 4">
    <name type="scientific">Hondaea fermentalgiana</name>
    <dbReference type="NCBI Taxonomy" id="2315210"/>
    <lineage>
        <taxon>Eukaryota</taxon>
        <taxon>Sar</taxon>
        <taxon>Stramenopiles</taxon>
        <taxon>Bigyra</taxon>
        <taxon>Labyrinthulomycetes</taxon>
        <taxon>Thraustochytrida</taxon>
        <taxon>Thraustochytriidae</taxon>
        <taxon>Hondaea</taxon>
    </lineage>
</organism>
<dbReference type="PANTHER" id="PTHR45824">
    <property type="entry name" value="GH16843P"/>
    <property type="match status" value="1"/>
</dbReference>
<feature type="domain" description="CRAL-TRIO" evidence="2">
    <location>
        <begin position="311"/>
        <end position="488"/>
    </location>
</feature>
<dbReference type="Proteomes" id="UP000241890">
    <property type="component" value="Unassembled WGS sequence"/>
</dbReference>
<dbReference type="PROSITE" id="PS50191">
    <property type="entry name" value="CRAL_TRIO"/>
    <property type="match status" value="1"/>
</dbReference>
<accession>A0A2R5G3R4</accession>
<feature type="compositionally biased region" description="Polar residues" evidence="1">
    <location>
        <begin position="30"/>
        <end position="62"/>
    </location>
</feature>
<dbReference type="Gene3D" id="3.40.525.10">
    <property type="entry name" value="CRAL-TRIO lipid binding domain"/>
    <property type="match status" value="1"/>
</dbReference>
<dbReference type="InterPro" id="IPR052578">
    <property type="entry name" value="PI_Transfer_CRAL-TRIO"/>
</dbReference>
<dbReference type="SUPFAM" id="SSF46938">
    <property type="entry name" value="CRAL/TRIO N-terminal domain"/>
    <property type="match status" value="1"/>
</dbReference>
<comment type="caution">
    <text evidence="3">The sequence shown here is derived from an EMBL/GenBank/DDBJ whole genome shotgun (WGS) entry which is preliminary data.</text>
</comment>
<sequence length="520" mass="58265">MGQRLVCGAQGLREGAAAPAPARPRVFDGGQTSSATLGPSQTRQASTTRASRPCMTATSTECQHQEQSRRQEDARRNERREAPRVRRVVAKLEKDQREVLRGAATKATTSQRKLVLETCFALVLVFCVSTGLVVDREWTASVAAVAAPLEAAREATTSGLVKSEKVEEDGFPETESAEMPESGNGDGNLVLPAAKSLRELPRQGLQSTLADDGNGENEPLNQEQMKAIEDLYTTLKDAFHALVSDVPEDESFATYETCRRYLVAREWSSSAAEKQLRGTIKWRQENRYGAGKFYESAAARRNPWGWSMRPIGFSSPLGCPVAFTVFSHANERFNLEGSMEHLTRMLDAMRQMIHERSCEGLTPSAQQRQWVWVIDFHGFSLRDNNPRTGIHTADLLSHFPEFLNCIVLLNAPALFSGLYKIMCKLVDERVRNKVLFVSRSDASVKLKERFGSDIASWVATESEEAKATAHRSKRGEPRKYWLPPDREDEHDPRGTYDYVHGKWYLRTPGDQYEEDKSESS</sequence>
<feature type="region of interest" description="Disordered" evidence="1">
    <location>
        <begin position="465"/>
        <end position="495"/>
    </location>
</feature>
<dbReference type="SUPFAM" id="SSF52087">
    <property type="entry name" value="CRAL/TRIO domain"/>
    <property type="match status" value="1"/>
</dbReference>
<dbReference type="Pfam" id="PF00650">
    <property type="entry name" value="CRAL_TRIO"/>
    <property type="match status" value="1"/>
</dbReference>
<dbReference type="PANTHER" id="PTHR45824:SF29">
    <property type="entry name" value="GH16843P"/>
    <property type="match status" value="1"/>
</dbReference>
<feature type="region of interest" description="Disordered" evidence="1">
    <location>
        <begin position="158"/>
        <end position="186"/>
    </location>
</feature>
<feature type="compositionally biased region" description="Basic and acidic residues" evidence="1">
    <location>
        <begin position="474"/>
        <end position="494"/>
    </location>
</feature>
<proteinExistence type="predicted"/>
<dbReference type="OrthoDB" id="200168at2759"/>
<dbReference type="InterPro" id="IPR036865">
    <property type="entry name" value="CRAL-TRIO_dom_sf"/>
</dbReference>
<feature type="compositionally biased region" description="Basic and acidic residues" evidence="1">
    <location>
        <begin position="63"/>
        <end position="83"/>
    </location>
</feature>
<name>A0A2R5G3R4_9STRA</name>
<dbReference type="InterPro" id="IPR036273">
    <property type="entry name" value="CRAL/TRIO_N_dom_sf"/>
</dbReference>
<reference evidence="3 4" key="1">
    <citation type="submission" date="2017-12" db="EMBL/GenBank/DDBJ databases">
        <title>Sequencing, de novo assembly and annotation of complete genome of a new Thraustochytrid species, strain FCC1311.</title>
        <authorList>
            <person name="Sedici K."/>
            <person name="Godart F."/>
            <person name="Aiese Cigliano R."/>
            <person name="Sanseverino W."/>
            <person name="Barakat M."/>
            <person name="Ortet P."/>
            <person name="Marechal E."/>
            <person name="Cagnac O."/>
            <person name="Amato A."/>
        </authorList>
    </citation>
    <scope>NUCLEOTIDE SEQUENCE [LARGE SCALE GENOMIC DNA]</scope>
</reference>
<dbReference type="CDD" id="cd00170">
    <property type="entry name" value="SEC14"/>
    <property type="match status" value="1"/>
</dbReference>
<feature type="compositionally biased region" description="Acidic residues" evidence="1">
    <location>
        <begin position="166"/>
        <end position="178"/>
    </location>
</feature>
<dbReference type="AlphaFoldDB" id="A0A2R5G3R4"/>
<evidence type="ECO:0000256" key="1">
    <source>
        <dbReference type="SAM" id="MobiDB-lite"/>
    </source>
</evidence>
<keyword evidence="4" id="KW-1185">Reference proteome</keyword>